<dbReference type="Gene3D" id="3.30.540.10">
    <property type="entry name" value="Fructose-1,6-Bisphosphatase, subunit A, domain 1"/>
    <property type="match status" value="1"/>
</dbReference>
<dbReference type="PRINTS" id="PR00377">
    <property type="entry name" value="IMPHPHTASES"/>
</dbReference>
<protein>
    <recommendedName>
        <fullName evidence="6">3'(2'),5'-bisphosphate nucleotidase CysQ</fullName>
        <ecNumber evidence="6">3.1.3.7</ecNumber>
    </recommendedName>
    <alternativeName>
        <fullName evidence="6">3'(2'),5-bisphosphonucleoside 3'(2')-phosphohydrolase</fullName>
    </alternativeName>
    <alternativeName>
        <fullName evidence="6">3'-phosphoadenosine 5'-phosphate phosphatase</fullName>
        <shortName evidence="6">PAP phosphatase</shortName>
    </alternativeName>
</protein>
<dbReference type="InterPro" id="IPR050725">
    <property type="entry name" value="CysQ/Inositol_MonoPase"/>
</dbReference>
<evidence type="ECO:0000256" key="5">
    <source>
        <dbReference type="ARBA" id="ARBA00023136"/>
    </source>
</evidence>
<feature type="binding site" evidence="6">
    <location>
        <position position="211"/>
    </location>
    <ligand>
        <name>substrate</name>
    </ligand>
</feature>
<dbReference type="Gene3D" id="3.40.190.80">
    <property type="match status" value="1"/>
</dbReference>
<dbReference type="Pfam" id="PF00459">
    <property type="entry name" value="Inositol_P"/>
    <property type="match status" value="1"/>
</dbReference>
<keyword evidence="6 7" id="KW-0460">Magnesium</keyword>
<dbReference type="AlphaFoldDB" id="A0A552UI14"/>
<dbReference type="Proteomes" id="UP000317894">
    <property type="component" value="Unassembled WGS sequence"/>
</dbReference>
<evidence type="ECO:0000256" key="2">
    <source>
        <dbReference type="ARBA" id="ARBA00022475"/>
    </source>
</evidence>
<feature type="binding site" evidence="7">
    <location>
        <position position="88"/>
    </location>
    <ligand>
        <name>Mg(2+)</name>
        <dbReference type="ChEBI" id="CHEBI:18420"/>
        <label>1</label>
        <note>catalytic</note>
    </ligand>
</feature>
<dbReference type="GO" id="GO:0005886">
    <property type="term" value="C:plasma membrane"/>
    <property type="evidence" value="ECO:0007669"/>
    <property type="project" value="UniProtKB-SubCell"/>
</dbReference>
<dbReference type="CDD" id="cd01638">
    <property type="entry name" value="CysQ"/>
    <property type="match status" value="1"/>
</dbReference>
<sequence length="261" mass="27055">MQSHPLIDALTPAMFAAGELIEAVRTGGFAVSDKADASPVTIADEQAEALLTAAIRAVDDGEIVGEEAHAAGHRPDPCARFWLIDPLDGTRDFIAGRPAYSVNIALVEGGVPVLGLVLSPRDGVLWAGARGHGAFRQDGSDSVRRPITTQPMRPLPVVVVSHSHMDPLTTDWVTSLGACALEPAGSSLKFCRLAEGSADVYPRYGPTCEWDTAAGHAVLLAAGGAMRGLDGADFGYGKAEYKNGGFLAVGDAGAFGVLPPL</sequence>
<accession>A0A552UI14</accession>
<dbReference type="EC" id="3.1.3.7" evidence="6"/>
<keyword evidence="2 6" id="KW-1003">Cell membrane</keyword>
<comment type="caution">
    <text evidence="8">The sequence shown here is derived from an EMBL/GenBank/DDBJ whole genome shotgun (WGS) entry which is preliminary data.</text>
</comment>
<dbReference type="OrthoDB" id="9785695at2"/>
<name>A0A552UI14_9SPHN</name>
<keyword evidence="5 6" id="KW-0472">Membrane</keyword>
<feature type="binding site" evidence="6">
    <location>
        <position position="66"/>
    </location>
    <ligand>
        <name>substrate</name>
    </ligand>
</feature>
<dbReference type="GO" id="GO:0008441">
    <property type="term" value="F:3'(2'),5'-bisphosphate nucleotidase activity"/>
    <property type="evidence" value="ECO:0007669"/>
    <property type="project" value="UniProtKB-UniRule"/>
</dbReference>
<comment type="similarity">
    <text evidence="1 6">Belongs to the inositol monophosphatase superfamily. CysQ family.</text>
</comment>
<dbReference type="GO" id="GO:0046854">
    <property type="term" value="P:phosphatidylinositol phosphate biosynthetic process"/>
    <property type="evidence" value="ECO:0007669"/>
    <property type="project" value="InterPro"/>
</dbReference>
<feature type="binding site" evidence="7">
    <location>
        <position position="211"/>
    </location>
    <ligand>
        <name>Mg(2+)</name>
        <dbReference type="ChEBI" id="CHEBI:18420"/>
        <label>1</label>
        <note>catalytic</note>
    </ligand>
</feature>
<proteinExistence type="inferred from homology"/>
<comment type="function">
    <text evidence="6">Converts adenosine-3',5'-bisphosphate (PAP) to AMP.</text>
</comment>
<evidence type="ECO:0000313" key="9">
    <source>
        <dbReference type="Proteomes" id="UP000317894"/>
    </source>
</evidence>
<feature type="binding site" evidence="6">
    <location>
        <position position="88"/>
    </location>
    <ligand>
        <name>Mg(2+)</name>
        <dbReference type="ChEBI" id="CHEBI:18420"/>
        <label>2</label>
    </ligand>
</feature>
<comment type="cofactor">
    <cofactor evidence="6 7">
        <name>Mg(2+)</name>
        <dbReference type="ChEBI" id="CHEBI:18420"/>
    </cofactor>
</comment>
<dbReference type="PROSITE" id="PS00630">
    <property type="entry name" value="IMP_2"/>
    <property type="match status" value="1"/>
</dbReference>
<feature type="binding site" evidence="6">
    <location>
        <position position="66"/>
    </location>
    <ligand>
        <name>Mg(2+)</name>
        <dbReference type="ChEBI" id="CHEBI:18420"/>
        <label>1</label>
    </ligand>
</feature>
<dbReference type="PANTHER" id="PTHR43028">
    <property type="entry name" value="3'(2'),5'-BISPHOSPHATE NUCLEOTIDASE 1"/>
    <property type="match status" value="1"/>
</dbReference>
<feature type="binding site" evidence="7">
    <location>
        <position position="66"/>
    </location>
    <ligand>
        <name>Mg(2+)</name>
        <dbReference type="ChEBI" id="CHEBI:18420"/>
        <label>1</label>
        <note>catalytic</note>
    </ligand>
</feature>
<reference evidence="8 9" key="1">
    <citation type="submission" date="2019-07" db="EMBL/GenBank/DDBJ databases">
        <title>Novel species isolated from glacier.</title>
        <authorList>
            <person name="Liu Q."/>
            <person name="Xin Y.-H."/>
        </authorList>
    </citation>
    <scope>NUCLEOTIDE SEQUENCE [LARGE SCALE GENOMIC DNA]</scope>
    <source>
        <strain evidence="8 9">LB1R16</strain>
    </source>
</reference>
<dbReference type="PANTHER" id="PTHR43028:SF5">
    <property type="entry name" value="3'(2'),5'-BISPHOSPHATE NUCLEOTIDASE 1"/>
    <property type="match status" value="1"/>
</dbReference>
<dbReference type="GO" id="GO:0000103">
    <property type="term" value="P:sulfate assimilation"/>
    <property type="evidence" value="ECO:0007669"/>
    <property type="project" value="TreeGrafter"/>
</dbReference>
<dbReference type="GO" id="GO:0000287">
    <property type="term" value="F:magnesium ion binding"/>
    <property type="evidence" value="ECO:0007669"/>
    <property type="project" value="UniProtKB-UniRule"/>
</dbReference>
<comment type="subcellular location">
    <subcellularLocation>
        <location evidence="6">Cell inner membrane</location>
        <topology evidence="6">Peripheral membrane protein</topology>
        <orientation evidence="6">Cytoplasmic side</orientation>
    </subcellularLocation>
</comment>
<keyword evidence="3 6" id="KW-0997">Cell inner membrane</keyword>
<evidence type="ECO:0000313" key="8">
    <source>
        <dbReference type="EMBL" id="TRW17858.1"/>
    </source>
</evidence>
<evidence type="ECO:0000256" key="6">
    <source>
        <dbReference type="HAMAP-Rule" id="MF_02095"/>
    </source>
</evidence>
<feature type="binding site" evidence="6">
    <location>
        <position position="87"/>
    </location>
    <ligand>
        <name>Mg(2+)</name>
        <dbReference type="ChEBI" id="CHEBI:18420"/>
        <label>1</label>
    </ligand>
</feature>
<keyword evidence="6 7" id="KW-0479">Metal-binding</keyword>
<comment type="catalytic activity">
    <reaction evidence="6">
        <text>adenosine 3',5'-bisphosphate + H2O = AMP + phosphate</text>
        <dbReference type="Rhea" id="RHEA:10040"/>
        <dbReference type="ChEBI" id="CHEBI:15377"/>
        <dbReference type="ChEBI" id="CHEBI:43474"/>
        <dbReference type="ChEBI" id="CHEBI:58343"/>
        <dbReference type="ChEBI" id="CHEBI:456215"/>
        <dbReference type="EC" id="3.1.3.7"/>
    </reaction>
</comment>
<dbReference type="HAMAP" id="MF_02095">
    <property type="entry name" value="CysQ"/>
    <property type="match status" value="1"/>
</dbReference>
<organism evidence="8 9">
    <name type="scientific">Glacieibacterium frigidum</name>
    <dbReference type="NCBI Taxonomy" id="2593303"/>
    <lineage>
        <taxon>Bacteria</taxon>
        <taxon>Pseudomonadati</taxon>
        <taxon>Pseudomonadota</taxon>
        <taxon>Alphaproteobacteria</taxon>
        <taxon>Sphingomonadales</taxon>
        <taxon>Sphingosinicellaceae</taxon>
        <taxon>Glacieibacterium</taxon>
    </lineage>
</organism>
<feature type="binding site" evidence="7">
    <location>
        <position position="87"/>
    </location>
    <ligand>
        <name>Mg(2+)</name>
        <dbReference type="ChEBI" id="CHEBI:18420"/>
        <label>1</label>
        <note>catalytic</note>
    </ligand>
</feature>
<feature type="binding site" evidence="6">
    <location>
        <position position="211"/>
    </location>
    <ligand>
        <name>Mg(2+)</name>
        <dbReference type="ChEBI" id="CHEBI:18420"/>
        <label>2</label>
    </ligand>
</feature>
<evidence type="ECO:0000256" key="1">
    <source>
        <dbReference type="ARBA" id="ARBA00005289"/>
    </source>
</evidence>
<dbReference type="InterPro" id="IPR020550">
    <property type="entry name" value="Inositol_monophosphatase_CS"/>
</dbReference>
<evidence type="ECO:0000256" key="3">
    <source>
        <dbReference type="ARBA" id="ARBA00022519"/>
    </source>
</evidence>
<feature type="binding site" evidence="7">
    <location>
        <position position="85"/>
    </location>
    <ligand>
        <name>Mg(2+)</name>
        <dbReference type="ChEBI" id="CHEBI:18420"/>
        <label>1</label>
        <note>catalytic</note>
    </ligand>
</feature>
<dbReference type="EMBL" id="VJWA01000001">
    <property type="protein sequence ID" value="TRW17858.1"/>
    <property type="molecule type" value="Genomic_DNA"/>
</dbReference>
<dbReference type="InterPro" id="IPR000760">
    <property type="entry name" value="Inositol_monophosphatase-like"/>
</dbReference>
<feature type="binding site" evidence="6">
    <location>
        <position position="85"/>
    </location>
    <ligand>
        <name>Mg(2+)</name>
        <dbReference type="ChEBI" id="CHEBI:18420"/>
        <label>1</label>
    </ligand>
</feature>
<feature type="binding site" evidence="6">
    <location>
        <begin position="87"/>
        <end position="90"/>
    </location>
    <ligand>
        <name>substrate</name>
    </ligand>
</feature>
<dbReference type="InterPro" id="IPR006240">
    <property type="entry name" value="CysQ"/>
</dbReference>
<keyword evidence="4 6" id="KW-0378">Hydrolase</keyword>
<keyword evidence="9" id="KW-1185">Reference proteome</keyword>
<dbReference type="SUPFAM" id="SSF56655">
    <property type="entry name" value="Carbohydrate phosphatase"/>
    <property type="match status" value="1"/>
</dbReference>
<dbReference type="RefSeq" id="WP_144236552.1">
    <property type="nucleotide sequence ID" value="NZ_VJWA01000001.1"/>
</dbReference>
<gene>
    <name evidence="6" type="primary">cysQ</name>
    <name evidence="8" type="ORF">FMM06_06940</name>
</gene>
<dbReference type="GO" id="GO:0050427">
    <property type="term" value="P:3'-phosphoadenosine 5'-phosphosulfate metabolic process"/>
    <property type="evidence" value="ECO:0007669"/>
    <property type="project" value="TreeGrafter"/>
</dbReference>
<evidence type="ECO:0000256" key="4">
    <source>
        <dbReference type="ARBA" id="ARBA00022801"/>
    </source>
</evidence>
<evidence type="ECO:0000256" key="7">
    <source>
        <dbReference type="PIRSR" id="PIRSR600760-2"/>
    </source>
</evidence>
<feature type="binding site" evidence="6">
    <location>
        <position position="85"/>
    </location>
    <ligand>
        <name>Mg(2+)</name>
        <dbReference type="ChEBI" id="CHEBI:18420"/>
        <label>2</label>
    </ligand>
</feature>